<dbReference type="EMBL" id="MWDB01000027">
    <property type="protein sequence ID" value="OQB40952.1"/>
    <property type="molecule type" value="Genomic_DNA"/>
</dbReference>
<reference evidence="1" key="1">
    <citation type="submission" date="2017-02" db="EMBL/GenBank/DDBJ databases">
        <title>Delving into the versatile metabolic prowess of the omnipresent phylum Bacteroidetes.</title>
        <authorList>
            <person name="Nobu M.K."/>
            <person name="Mei R."/>
            <person name="Narihiro T."/>
            <person name="Kuroda K."/>
            <person name="Liu W.-T."/>
        </authorList>
    </citation>
    <scope>NUCLEOTIDE SEQUENCE</scope>
    <source>
        <strain evidence="1">ADurb.Bin160</strain>
    </source>
</reference>
<protein>
    <submittedName>
        <fullName evidence="1">Uncharacterized protein</fullName>
    </submittedName>
</protein>
<comment type="caution">
    <text evidence="1">The sequence shown here is derived from an EMBL/GenBank/DDBJ whole genome shotgun (WGS) entry which is preliminary data.</text>
</comment>
<dbReference type="AlphaFoldDB" id="A0A1V5ZLM7"/>
<gene>
    <name evidence="1" type="ORF">BWY04_01109</name>
</gene>
<name>A0A1V5ZLM7_9BACT</name>
<organism evidence="1">
    <name type="scientific">candidate division CPR1 bacterium ADurb.Bin160</name>
    <dbReference type="NCBI Taxonomy" id="1852826"/>
    <lineage>
        <taxon>Bacteria</taxon>
        <taxon>candidate division CPR1</taxon>
    </lineage>
</organism>
<evidence type="ECO:0000313" key="1">
    <source>
        <dbReference type="EMBL" id="OQB40952.1"/>
    </source>
</evidence>
<accession>A0A1V5ZLM7</accession>
<dbReference type="Proteomes" id="UP000485621">
    <property type="component" value="Unassembled WGS sequence"/>
</dbReference>
<sequence>MLAQITERSVQAVLETMVAQRLLGQEDIKILDGAIYIQYAKTCEKTIGSFHAVRSKSTQQMRFKEIKLNINICSSEGFYNNFDKYIKQILTHEL</sequence>
<proteinExistence type="predicted"/>